<evidence type="ECO:0000313" key="5">
    <source>
        <dbReference type="Proteomes" id="UP000245048"/>
    </source>
</evidence>
<dbReference type="SUPFAM" id="SSF101898">
    <property type="entry name" value="NHL repeat"/>
    <property type="match status" value="1"/>
</dbReference>
<reference evidence="5" key="1">
    <citation type="submission" date="2017-10" db="EMBL/GenBank/DDBJ databases">
        <authorList>
            <person name="Toshchakov S.V."/>
            <person name="Goeva M.A."/>
        </authorList>
    </citation>
    <scope>NUCLEOTIDE SEQUENCE [LARGE SCALE GENOMIC DNA]</scope>
    <source>
        <strain evidence="5">JR1/69-1-13</strain>
    </source>
</reference>
<dbReference type="InterPro" id="IPR027372">
    <property type="entry name" value="Phytase-like_dom"/>
</dbReference>
<feature type="signal peptide" evidence="2">
    <location>
        <begin position="1"/>
        <end position="21"/>
    </location>
</feature>
<organism evidence="4 5">
    <name type="scientific">Teichococcus aestuarii</name>
    <dbReference type="NCBI Taxonomy" id="568898"/>
    <lineage>
        <taxon>Bacteria</taxon>
        <taxon>Pseudomonadati</taxon>
        <taxon>Pseudomonadota</taxon>
        <taxon>Alphaproteobacteria</taxon>
        <taxon>Acetobacterales</taxon>
        <taxon>Roseomonadaceae</taxon>
        <taxon>Roseomonas</taxon>
    </lineage>
</organism>
<evidence type="ECO:0000256" key="2">
    <source>
        <dbReference type="SAM" id="SignalP"/>
    </source>
</evidence>
<accession>A0A2U1UZ77</accession>
<dbReference type="PANTHER" id="PTHR37957">
    <property type="entry name" value="BLR7070 PROTEIN"/>
    <property type="match status" value="1"/>
</dbReference>
<evidence type="ECO:0000259" key="3">
    <source>
        <dbReference type="Pfam" id="PF13449"/>
    </source>
</evidence>
<keyword evidence="2" id="KW-0732">Signal</keyword>
<dbReference type="EMBL" id="PDOA01000021">
    <property type="protein sequence ID" value="PWC26947.1"/>
    <property type="molecule type" value="Genomic_DNA"/>
</dbReference>
<dbReference type="RefSeq" id="WP_109518806.1">
    <property type="nucleotide sequence ID" value="NZ_PDOA01000021.1"/>
</dbReference>
<evidence type="ECO:0000256" key="1">
    <source>
        <dbReference type="SAM" id="MobiDB-lite"/>
    </source>
</evidence>
<gene>
    <name evidence="4" type="ORF">CR165_20465</name>
</gene>
<keyword evidence="5" id="KW-1185">Reference proteome</keyword>
<sequence>MRRLLLTCGLLLPVLAAPALAAPEITMLESDDPALRLGRHTFPGGRALELSVGIGSAAHHRPGDPADILYTLSDRGPNIACADAEPVTGLKPEAICAEDRRGRLYPVPRYAPTFYGVQLLPAEKRFRLFEAIALKRPDGRPVSGLTNPLPGRTETPLDGTGRALPHDPAAIDAEGLLRLPDGRFWVGEENGPSLVEVAADGRILRRVVPAGTEGEFAGAGYRIEPGLPAILARRQSNRGIESMAGTPDGATLYAILQNPLANPDAAAYRAARNTRLLRFDPTAGRVTGEWVYQLDDPRSFRNDPSERQSDPRISELAWLGPERLLVLERTERTTKLYEVRLDQGATDIAGTAWDDAATRPSLEQRNDLSGTGLSGTGLVPLAKRLVLDSADHPELPGKIEGIAILPDRTLVLVNDDDFGITGETTRIALIRGVLD</sequence>
<dbReference type="Pfam" id="PF13449">
    <property type="entry name" value="Phytase-like"/>
    <property type="match status" value="1"/>
</dbReference>
<dbReference type="OrthoDB" id="384721at2"/>
<dbReference type="Proteomes" id="UP000245048">
    <property type="component" value="Unassembled WGS sequence"/>
</dbReference>
<proteinExistence type="predicted"/>
<evidence type="ECO:0000313" key="4">
    <source>
        <dbReference type="EMBL" id="PWC26947.1"/>
    </source>
</evidence>
<feature type="chain" id="PRO_5015576303" description="Phytase-like domain-containing protein" evidence="2">
    <location>
        <begin position="22"/>
        <end position="435"/>
    </location>
</feature>
<name>A0A2U1UZ77_9PROT</name>
<dbReference type="AlphaFoldDB" id="A0A2U1UZ77"/>
<feature type="region of interest" description="Disordered" evidence="1">
    <location>
        <begin position="142"/>
        <end position="161"/>
    </location>
</feature>
<dbReference type="PANTHER" id="PTHR37957:SF1">
    <property type="entry name" value="PHYTASE-LIKE DOMAIN-CONTAINING PROTEIN"/>
    <property type="match status" value="1"/>
</dbReference>
<comment type="caution">
    <text evidence="4">The sequence shown here is derived from an EMBL/GenBank/DDBJ whole genome shotgun (WGS) entry which is preliminary data.</text>
</comment>
<protein>
    <recommendedName>
        <fullName evidence="3">Phytase-like domain-containing protein</fullName>
    </recommendedName>
</protein>
<feature type="domain" description="Phytase-like" evidence="3">
    <location>
        <begin position="112"/>
        <end position="418"/>
    </location>
</feature>